<comment type="caution">
    <text evidence="19">The sequence shown here is derived from an EMBL/GenBank/DDBJ whole genome shotgun (WGS) entry which is preliminary data.</text>
</comment>
<dbReference type="InterPro" id="IPR020575">
    <property type="entry name" value="Hsp90_N"/>
</dbReference>
<evidence type="ECO:0000256" key="7">
    <source>
        <dbReference type="ARBA" id="ARBA00022840"/>
    </source>
</evidence>
<feature type="binding site" evidence="18">
    <location>
        <position position="252"/>
    </location>
    <ligand>
        <name>ATP</name>
        <dbReference type="ChEBI" id="CHEBI:30616"/>
    </ligand>
</feature>
<comment type="subunit">
    <text evidence="14">Binds to the intracellular domain of tumor necrosis factor type 1 receptor. Binds to RB1. Interacts with SRC. Interacts with SDHA.</text>
</comment>
<dbReference type="Pfam" id="PF13589">
    <property type="entry name" value="HATPase_c_3"/>
    <property type="match status" value="1"/>
</dbReference>
<evidence type="ECO:0000256" key="18">
    <source>
        <dbReference type="PIRSR" id="PIRSR002583-1"/>
    </source>
</evidence>
<evidence type="ECO:0000256" key="1">
    <source>
        <dbReference type="ARBA" id="ARBA00004273"/>
    </source>
</evidence>
<dbReference type="GO" id="GO:0005743">
    <property type="term" value="C:mitochondrial inner membrane"/>
    <property type="evidence" value="ECO:0007669"/>
    <property type="project" value="UniProtKB-SubCell"/>
</dbReference>
<evidence type="ECO:0000256" key="17">
    <source>
        <dbReference type="ARBA" id="ARBA00080766"/>
    </source>
</evidence>
<dbReference type="CDD" id="cd16927">
    <property type="entry name" value="HATPase_Hsp90-like"/>
    <property type="match status" value="1"/>
</dbReference>
<dbReference type="Gene3D" id="3.30.230.80">
    <property type="match status" value="1"/>
</dbReference>
<dbReference type="AlphaFoldDB" id="A0AAV4QRB4"/>
<keyword evidence="19" id="KW-0346">Stress response</keyword>
<evidence type="ECO:0000256" key="14">
    <source>
        <dbReference type="ARBA" id="ARBA00066161"/>
    </source>
</evidence>
<feature type="binding site" evidence="18">
    <location>
        <position position="161"/>
    </location>
    <ligand>
        <name>ATP</name>
        <dbReference type="ChEBI" id="CHEBI:30616"/>
    </ligand>
</feature>
<keyword evidence="7 18" id="KW-0067">ATP-binding</keyword>
<feature type="binding site" evidence="18">
    <location>
        <position position="109"/>
    </location>
    <ligand>
        <name>ATP</name>
        <dbReference type="ChEBI" id="CHEBI:30616"/>
    </ligand>
</feature>
<evidence type="ECO:0000256" key="9">
    <source>
        <dbReference type="ARBA" id="ARBA00022990"/>
    </source>
</evidence>
<feature type="binding site" evidence="18">
    <location>
        <position position="156"/>
    </location>
    <ligand>
        <name>ATP</name>
        <dbReference type="ChEBI" id="CHEBI:30616"/>
    </ligand>
</feature>
<accession>A0AAV4QRB4</accession>
<dbReference type="GO" id="GO:0005759">
    <property type="term" value="C:mitochondrial matrix"/>
    <property type="evidence" value="ECO:0007669"/>
    <property type="project" value="UniProtKB-SubCell"/>
</dbReference>
<dbReference type="PRINTS" id="PR00775">
    <property type="entry name" value="HEATSHOCK90"/>
</dbReference>
<dbReference type="Gene3D" id="3.40.50.11260">
    <property type="match status" value="1"/>
</dbReference>
<reference evidence="19 20" key="1">
    <citation type="submission" date="2021-06" db="EMBL/GenBank/DDBJ databases">
        <title>Caerostris darwini draft genome.</title>
        <authorList>
            <person name="Kono N."/>
            <person name="Arakawa K."/>
        </authorList>
    </citation>
    <scope>NUCLEOTIDE SEQUENCE [LARGE SCALE GENOMIC DNA]</scope>
</reference>
<dbReference type="GO" id="GO:0005524">
    <property type="term" value="F:ATP binding"/>
    <property type="evidence" value="ECO:0007669"/>
    <property type="project" value="UniProtKB-KW"/>
</dbReference>
<keyword evidence="10" id="KW-0496">Mitochondrion</keyword>
<keyword evidence="6" id="KW-0999">Mitochondrion inner membrane</keyword>
<comment type="subcellular location">
    <subcellularLocation>
        <location evidence="1">Mitochondrion inner membrane</location>
    </subcellularLocation>
    <subcellularLocation>
        <location evidence="2">Mitochondrion matrix</location>
    </subcellularLocation>
</comment>
<evidence type="ECO:0000256" key="3">
    <source>
        <dbReference type="ARBA" id="ARBA00008239"/>
    </source>
</evidence>
<dbReference type="NCBIfam" id="NF003555">
    <property type="entry name" value="PRK05218.1"/>
    <property type="match status" value="1"/>
</dbReference>
<evidence type="ECO:0000256" key="16">
    <source>
        <dbReference type="ARBA" id="ARBA00076190"/>
    </source>
</evidence>
<feature type="binding site" evidence="18">
    <location>
        <begin position="201"/>
        <end position="206"/>
    </location>
    <ligand>
        <name>ATP</name>
        <dbReference type="ChEBI" id="CHEBI:30616"/>
    </ligand>
</feature>
<feature type="binding site" evidence="18">
    <location>
        <position position="113"/>
    </location>
    <ligand>
        <name>ATP</name>
        <dbReference type="ChEBI" id="CHEBI:30616"/>
    </ligand>
</feature>
<dbReference type="PANTHER" id="PTHR11528">
    <property type="entry name" value="HEAT SHOCK PROTEIN 90 FAMILY MEMBER"/>
    <property type="match status" value="1"/>
</dbReference>
<dbReference type="GO" id="GO:0019901">
    <property type="term" value="F:protein kinase binding"/>
    <property type="evidence" value="ECO:0007669"/>
    <property type="project" value="UniProtKB-ARBA"/>
</dbReference>
<proteinExistence type="inferred from homology"/>
<protein>
    <recommendedName>
        <fullName evidence="15">Heat shock protein 75 kDa, mitochondrial</fullName>
    </recommendedName>
    <alternativeName>
        <fullName evidence="17">TNFR-associated protein 1</fullName>
    </alternativeName>
    <alternativeName>
        <fullName evidence="16">Tumor necrosis factor type 1 receptor-associated protein</fullName>
    </alternativeName>
</protein>
<dbReference type="GO" id="GO:0051082">
    <property type="term" value="F:unfolded protein binding"/>
    <property type="evidence" value="ECO:0007669"/>
    <property type="project" value="InterPro"/>
</dbReference>
<dbReference type="Gene3D" id="1.20.120.790">
    <property type="entry name" value="Heat shock protein 90, C-terminal domain"/>
    <property type="match status" value="1"/>
</dbReference>
<dbReference type="Proteomes" id="UP001054837">
    <property type="component" value="Unassembled WGS sequence"/>
</dbReference>
<dbReference type="InterPro" id="IPR037196">
    <property type="entry name" value="HSP90_C"/>
</dbReference>
<comment type="function">
    <text evidence="13">Chaperone that expresses an ATPase activity. Involved in maintaining mitochondrial function and polarization, downstream of PINK1 and mitochondrial complex I. Is a negative regulator of mitochondrial respiration able to modulate the balance between oxidative phosphorylation and aerobic glycolysis. The impact of TRAP1 on mitochondrial respiration is probably mediated by modulation of mitochondrial SRC and inhibition of SDHA.</text>
</comment>
<evidence type="ECO:0000256" key="12">
    <source>
        <dbReference type="ARBA" id="ARBA00023186"/>
    </source>
</evidence>
<evidence type="ECO:0000313" key="19">
    <source>
        <dbReference type="EMBL" id="GIY10128.1"/>
    </source>
</evidence>
<evidence type="ECO:0000313" key="20">
    <source>
        <dbReference type="Proteomes" id="UP001054837"/>
    </source>
</evidence>
<keyword evidence="20" id="KW-1185">Reference proteome</keyword>
<evidence type="ECO:0000256" key="11">
    <source>
        <dbReference type="ARBA" id="ARBA00023136"/>
    </source>
</evidence>
<keyword evidence="11" id="KW-0472">Membrane</keyword>
<sequence length="701" mass="79722">MAASMRFNVCRSLNYFSRKSVQYVPKIGRKHVLTVNKGPGLYYRRNIQTCSCLFSQQEPAVESDYHTIIKDTEKAQGDAEKLEFQAETRMLLDIVAKSLYSDKEVFVRELISNASDALEKLRHAQLSSSQTGVSVDTPHEIHIATDKQARTFTIQDTGIGMSKEEMISCLGTIARSGSKAFLEEVKKNETTSCAVNKIIGQFGVGFYSTFMVADKVEVYSKSHVPGSKGYKWISDGSGSYEIMEAEGVQPGTKIVAHLKSDCREFSDDGIIKDIIKKYSNFVGSPIYVNGKKANNVQAVWLMDPKETTPSMHNEFFRYIANSYDLPRFTLHYKTDSPINLRCLLYIPEGKPGLFEMSREVEVGVALYSQRVLIRSKADILPKWLRFVRGVVDSEDIPLNLSRELLQDSALIRKITTMITNKMLRFLLDQMKKDQEQYVKFHEDYGIFLKEGILSTSDQMQREDIAKLLLFESSLEPEGKKISLAEYVGRMKEGQKDVYFLAAPSRHLAEMSPYFEAVKQKDVEVLFCYEPYDELVLFQLRQFDCKNVISVEKEMRREKENTSVDDLGENALPKEAAEDLIKWLSSTLGSKVHKIIITKRLSTHPCLISVEEMSAARHYVRTTLQTMTEEQRYKILEPTLELNLSHPIIKKLSLLRSDNPKLAELLANQVFDTAMVSAGLVDDPRKVTANLNDLLCLLLEKH</sequence>
<dbReference type="HAMAP" id="MF_00505">
    <property type="entry name" value="HSP90"/>
    <property type="match status" value="1"/>
</dbReference>
<keyword evidence="12" id="KW-0143">Chaperone</keyword>
<evidence type="ECO:0000256" key="8">
    <source>
        <dbReference type="ARBA" id="ARBA00022946"/>
    </source>
</evidence>
<dbReference type="GO" id="GO:0140662">
    <property type="term" value="F:ATP-dependent protein folding chaperone"/>
    <property type="evidence" value="ECO:0007669"/>
    <property type="project" value="InterPro"/>
</dbReference>
<dbReference type="FunFam" id="3.30.565.10:FF:000021">
    <property type="entry name" value="Heat shock protein 75 kDa, mitochondrial"/>
    <property type="match status" value="1"/>
</dbReference>
<dbReference type="SUPFAM" id="SSF54211">
    <property type="entry name" value="Ribosomal protein S5 domain 2-like"/>
    <property type="match status" value="1"/>
</dbReference>
<evidence type="ECO:0000256" key="2">
    <source>
        <dbReference type="ARBA" id="ARBA00004305"/>
    </source>
</evidence>
<dbReference type="FunFam" id="3.30.230.80:FF:000004">
    <property type="entry name" value="Heat shock protein 75 kDa"/>
    <property type="match status" value="1"/>
</dbReference>
<name>A0AAV4QRB4_9ARAC</name>
<dbReference type="SUPFAM" id="SSF55874">
    <property type="entry name" value="ATPase domain of HSP90 chaperone/DNA topoisomerase II/histidine kinase"/>
    <property type="match status" value="1"/>
</dbReference>
<gene>
    <name evidence="19" type="primary">Trap1</name>
    <name evidence="19" type="ORF">CDAR_185931</name>
</gene>
<evidence type="ECO:0000256" key="4">
    <source>
        <dbReference type="ARBA" id="ARBA00022553"/>
    </source>
</evidence>
<evidence type="ECO:0000256" key="5">
    <source>
        <dbReference type="ARBA" id="ARBA00022741"/>
    </source>
</evidence>
<dbReference type="FunFam" id="1.20.120.790:FF:000004">
    <property type="entry name" value="Heat shock protein 75 kDa"/>
    <property type="match status" value="1"/>
</dbReference>
<evidence type="ECO:0000256" key="10">
    <source>
        <dbReference type="ARBA" id="ARBA00023128"/>
    </source>
</evidence>
<comment type="similarity">
    <text evidence="3">Belongs to the heat shock protein 90 family.</text>
</comment>
<dbReference type="InterPro" id="IPR036890">
    <property type="entry name" value="HATPase_C_sf"/>
</dbReference>
<dbReference type="FunFam" id="3.40.50.11260:FF:000004">
    <property type="entry name" value="Heat shock protein 75 mitochondrial"/>
    <property type="match status" value="1"/>
</dbReference>
<dbReference type="Pfam" id="PF00183">
    <property type="entry name" value="HSP90"/>
    <property type="match status" value="1"/>
</dbReference>
<dbReference type="GO" id="GO:0016887">
    <property type="term" value="F:ATP hydrolysis activity"/>
    <property type="evidence" value="ECO:0007669"/>
    <property type="project" value="InterPro"/>
</dbReference>
<dbReference type="InterPro" id="IPR020568">
    <property type="entry name" value="Ribosomal_Su5_D2-typ_SF"/>
</dbReference>
<keyword evidence="9" id="KW-0007">Acetylation</keyword>
<evidence type="ECO:0000256" key="13">
    <source>
        <dbReference type="ARBA" id="ARBA00057498"/>
    </source>
</evidence>
<dbReference type="EMBL" id="BPLQ01004714">
    <property type="protein sequence ID" value="GIY10128.1"/>
    <property type="molecule type" value="Genomic_DNA"/>
</dbReference>
<dbReference type="SUPFAM" id="SSF110942">
    <property type="entry name" value="HSP90 C-terminal domain"/>
    <property type="match status" value="1"/>
</dbReference>
<feature type="binding site" evidence="18">
    <location>
        <begin position="176"/>
        <end position="177"/>
    </location>
    <ligand>
        <name>ATP</name>
        <dbReference type="ChEBI" id="CHEBI:30616"/>
    </ligand>
</feature>
<evidence type="ECO:0000256" key="6">
    <source>
        <dbReference type="ARBA" id="ARBA00022792"/>
    </source>
</evidence>
<evidence type="ECO:0000256" key="15">
    <source>
        <dbReference type="ARBA" id="ARBA00073018"/>
    </source>
</evidence>
<dbReference type="InterPro" id="IPR001404">
    <property type="entry name" value="Hsp90_fam"/>
</dbReference>
<organism evidence="19 20">
    <name type="scientific">Caerostris darwini</name>
    <dbReference type="NCBI Taxonomy" id="1538125"/>
    <lineage>
        <taxon>Eukaryota</taxon>
        <taxon>Metazoa</taxon>
        <taxon>Ecdysozoa</taxon>
        <taxon>Arthropoda</taxon>
        <taxon>Chelicerata</taxon>
        <taxon>Arachnida</taxon>
        <taxon>Araneae</taxon>
        <taxon>Araneomorphae</taxon>
        <taxon>Entelegynae</taxon>
        <taxon>Araneoidea</taxon>
        <taxon>Araneidae</taxon>
        <taxon>Caerostris</taxon>
    </lineage>
</organism>
<keyword evidence="4" id="KW-0597">Phosphoprotein</keyword>
<dbReference type="PIRSF" id="PIRSF002583">
    <property type="entry name" value="Hsp90"/>
    <property type="match status" value="1"/>
</dbReference>
<feature type="binding site" evidence="18">
    <location>
        <position position="402"/>
    </location>
    <ligand>
        <name>ATP</name>
        <dbReference type="ChEBI" id="CHEBI:30616"/>
    </ligand>
</feature>
<keyword evidence="5 18" id="KW-0547">Nucleotide-binding</keyword>
<keyword evidence="8" id="KW-0809">Transit peptide</keyword>
<dbReference type="Gene3D" id="3.30.565.10">
    <property type="entry name" value="Histidine kinase-like ATPase, C-terminal domain"/>
    <property type="match status" value="1"/>
</dbReference>